<comment type="caution">
    <text evidence="4">The sequence shown here is derived from an EMBL/GenBank/DDBJ whole genome shotgun (WGS) entry which is preliminary data.</text>
</comment>
<dbReference type="GO" id="GO:0016787">
    <property type="term" value="F:hydrolase activity"/>
    <property type="evidence" value="ECO:0007669"/>
    <property type="project" value="UniProtKB-KW"/>
</dbReference>
<name>A0AA88WFF3_9ASTE</name>
<dbReference type="SUPFAM" id="SSF53098">
    <property type="entry name" value="Ribonuclease H-like"/>
    <property type="match status" value="1"/>
</dbReference>
<evidence type="ECO:0000256" key="2">
    <source>
        <dbReference type="ARBA" id="ARBA00022801"/>
    </source>
</evidence>
<dbReference type="Pfam" id="PF07727">
    <property type="entry name" value="RVT_2"/>
    <property type="match status" value="1"/>
</dbReference>
<evidence type="ECO:0000313" key="5">
    <source>
        <dbReference type="Proteomes" id="UP001188597"/>
    </source>
</evidence>
<dbReference type="EMBL" id="JAVXUP010000520">
    <property type="protein sequence ID" value="KAK3025998.1"/>
    <property type="molecule type" value="Genomic_DNA"/>
</dbReference>
<dbReference type="InterPro" id="IPR013103">
    <property type="entry name" value="RVT_2"/>
</dbReference>
<keyword evidence="1" id="KW-0479">Metal-binding</keyword>
<dbReference type="PANTHER" id="PTHR42648">
    <property type="entry name" value="TRANSPOSASE, PUTATIVE-RELATED"/>
    <property type="match status" value="1"/>
</dbReference>
<dbReference type="PANTHER" id="PTHR42648:SF28">
    <property type="entry name" value="TRANSPOSON-ENCODED PROTEIN WITH RIBONUCLEASE H-LIKE AND RETROVIRUS ZINC FINGER-LIKE DOMAINS"/>
    <property type="match status" value="1"/>
</dbReference>
<dbReference type="GO" id="GO:0003676">
    <property type="term" value="F:nucleic acid binding"/>
    <property type="evidence" value="ECO:0007669"/>
    <property type="project" value="InterPro"/>
</dbReference>
<dbReference type="InterPro" id="IPR036397">
    <property type="entry name" value="RNaseH_sf"/>
</dbReference>
<dbReference type="GO" id="GO:0046872">
    <property type="term" value="F:metal ion binding"/>
    <property type="evidence" value="ECO:0007669"/>
    <property type="project" value="UniProtKB-KW"/>
</dbReference>
<evidence type="ECO:0000259" key="3">
    <source>
        <dbReference type="Pfam" id="PF07727"/>
    </source>
</evidence>
<sequence length="436" mass="50032">MFDVILRILGDVRYIPDLKKNLISLGTLDSIACSISIKGGVMKVSKGAMVVMTGHLSEGDILELHECKLLQGVKSCKLFGKQKRIRFKAASHTSKRVLDYVHSDVWGPTKHISNEGAHYFVTFIDDFSRRIWVYFMKHKSVVFNVFKQWKARVENQTGKARVENQTGKKLKYFISDNGMQYKDEKCEGYWMQVGLLKKEDQKYKARLVAKRFSQRDGIDCNEIFSLVVKHTSIRLILSIVEVQNMELEQLNVKTAFNGDLEERIYMQQSNGFIELGKKDYVCKLKNSLYGLKQSSRQWYKRFDIFMVTLAHVMENPRKKHWDAVKWIFHNLASSTNFGIMFDHDGARGKVSGFVDSEYAGDLDSRRWSASLPLKGMQGGVPEKEEAMKKENGFLHFSDNFFQYCTITAISDAAEGFSQDLGSWGARAFETSRAETL</sequence>
<dbReference type="AlphaFoldDB" id="A0AA88WFF3"/>
<dbReference type="Proteomes" id="UP001188597">
    <property type="component" value="Unassembled WGS sequence"/>
</dbReference>
<gene>
    <name evidence="4" type="ORF">RJ639_042155</name>
</gene>
<dbReference type="Gene3D" id="3.30.420.10">
    <property type="entry name" value="Ribonuclease H-like superfamily/Ribonuclease H"/>
    <property type="match status" value="1"/>
</dbReference>
<keyword evidence="5" id="KW-1185">Reference proteome</keyword>
<dbReference type="InterPro" id="IPR012337">
    <property type="entry name" value="RNaseH-like_sf"/>
</dbReference>
<reference evidence="4" key="1">
    <citation type="submission" date="2022-12" db="EMBL/GenBank/DDBJ databases">
        <title>Draft genome assemblies for two species of Escallonia (Escalloniales).</title>
        <authorList>
            <person name="Chanderbali A."/>
            <person name="Dervinis C."/>
            <person name="Anghel I."/>
            <person name="Soltis D."/>
            <person name="Soltis P."/>
            <person name="Zapata F."/>
        </authorList>
    </citation>
    <scope>NUCLEOTIDE SEQUENCE</scope>
    <source>
        <strain evidence="4">UCBG64.0493</strain>
        <tissue evidence="4">Leaf</tissue>
    </source>
</reference>
<accession>A0AA88WFF3</accession>
<protein>
    <recommendedName>
        <fullName evidence="3">Reverse transcriptase Ty1/copia-type domain-containing protein</fullName>
    </recommendedName>
</protein>
<feature type="domain" description="Reverse transcriptase Ty1/copia-type" evidence="3">
    <location>
        <begin position="199"/>
        <end position="309"/>
    </location>
</feature>
<dbReference type="InterPro" id="IPR039537">
    <property type="entry name" value="Retrotran_Ty1/copia-like"/>
</dbReference>
<keyword evidence="2" id="KW-0378">Hydrolase</keyword>
<evidence type="ECO:0000256" key="1">
    <source>
        <dbReference type="ARBA" id="ARBA00022723"/>
    </source>
</evidence>
<proteinExistence type="predicted"/>
<evidence type="ECO:0000313" key="4">
    <source>
        <dbReference type="EMBL" id="KAK3025998.1"/>
    </source>
</evidence>
<organism evidence="4 5">
    <name type="scientific">Escallonia herrerae</name>
    <dbReference type="NCBI Taxonomy" id="1293975"/>
    <lineage>
        <taxon>Eukaryota</taxon>
        <taxon>Viridiplantae</taxon>
        <taxon>Streptophyta</taxon>
        <taxon>Embryophyta</taxon>
        <taxon>Tracheophyta</taxon>
        <taxon>Spermatophyta</taxon>
        <taxon>Magnoliopsida</taxon>
        <taxon>eudicotyledons</taxon>
        <taxon>Gunneridae</taxon>
        <taxon>Pentapetalae</taxon>
        <taxon>asterids</taxon>
        <taxon>campanulids</taxon>
        <taxon>Escalloniales</taxon>
        <taxon>Escalloniaceae</taxon>
        <taxon>Escallonia</taxon>
    </lineage>
</organism>